<feature type="domain" description="Aminotransferase class V" evidence="11">
    <location>
        <begin position="5"/>
        <end position="366"/>
    </location>
</feature>
<keyword evidence="5" id="KW-0479">Metal-binding</keyword>
<name>A0ABZ0SAT2_9GAMM</name>
<protein>
    <recommendedName>
        <fullName evidence="3">cysteine desulfurase</fullName>
        <ecNumber evidence="3">2.8.1.7</ecNumber>
    </recommendedName>
</protein>
<keyword evidence="6" id="KW-0663">Pyridoxal phosphate</keyword>
<dbReference type="PANTHER" id="PTHR11601">
    <property type="entry name" value="CYSTEINE DESULFURYLASE FAMILY MEMBER"/>
    <property type="match status" value="1"/>
</dbReference>
<dbReference type="PIRSF" id="PIRSF005572">
    <property type="entry name" value="NifS"/>
    <property type="match status" value="1"/>
</dbReference>
<keyword evidence="13" id="KW-1185">Reference proteome</keyword>
<evidence type="ECO:0000256" key="4">
    <source>
        <dbReference type="ARBA" id="ARBA00022679"/>
    </source>
</evidence>
<evidence type="ECO:0000256" key="8">
    <source>
        <dbReference type="ARBA" id="ARBA00023014"/>
    </source>
</evidence>
<dbReference type="PANTHER" id="PTHR11601:SF34">
    <property type="entry name" value="CYSTEINE DESULFURASE"/>
    <property type="match status" value="1"/>
</dbReference>
<dbReference type="Proteomes" id="UP001432180">
    <property type="component" value="Chromosome"/>
</dbReference>
<evidence type="ECO:0000313" key="12">
    <source>
        <dbReference type="EMBL" id="WPL17428.1"/>
    </source>
</evidence>
<evidence type="ECO:0000256" key="7">
    <source>
        <dbReference type="ARBA" id="ARBA00023004"/>
    </source>
</evidence>
<dbReference type="InterPro" id="IPR020578">
    <property type="entry name" value="Aminotrans_V_PyrdxlP_BS"/>
</dbReference>
<dbReference type="SUPFAM" id="SSF53383">
    <property type="entry name" value="PLP-dependent transferases"/>
    <property type="match status" value="1"/>
</dbReference>
<dbReference type="Gene3D" id="3.90.1150.10">
    <property type="entry name" value="Aspartate Aminotransferase, domain 1"/>
    <property type="match status" value="1"/>
</dbReference>
<dbReference type="Pfam" id="PF00266">
    <property type="entry name" value="Aminotran_5"/>
    <property type="match status" value="1"/>
</dbReference>
<dbReference type="EC" id="2.8.1.7" evidence="3"/>
<dbReference type="InterPro" id="IPR016454">
    <property type="entry name" value="Cysteine_dSase"/>
</dbReference>
<sequence length="383" mass="39554">MSALIYLDHNATTPVASDVLDAMLPWLGAGFGNPASDHPLGRAARAAVDQARTQVASLIGAQPENILFTASATEANNLALLGAARALAQTGRGRHLIASAVEHPAVSAPLDYLETQGWTLSWLRVDASGQVNPADLQAALRPDTRLVSVMHANNEVGTIQPIRELAALAHQSGALFHCDAAQSAGKIPIDVNALGVDLLTLAGHKFHAPKGIGALYRRAGAPLQPLLFGAGQEQGLRPGTENVAYIVALGAAAALAQARLPTLSARLKRQRDGLHRALEAAIPGLVLNGHPEARLPNTLSLAFPAVTGHDLLADAPEIAASLGAACHAGADAVSSVLAAMGRPPEQAHATVRLSLGAETSDAELERAADVLINAWRQSVTAGQ</sequence>
<dbReference type="InterPro" id="IPR015421">
    <property type="entry name" value="PyrdxlP-dep_Trfase_major"/>
</dbReference>
<evidence type="ECO:0000313" key="13">
    <source>
        <dbReference type="Proteomes" id="UP001432180"/>
    </source>
</evidence>
<evidence type="ECO:0000256" key="5">
    <source>
        <dbReference type="ARBA" id="ARBA00022723"/>
    </source>
</evidence>
<dbReference type="GO" id="GO:0031071">
    <property type="term" value="F:cysteine desulfurase activity"/>
    <property type="evidence" value="ECO:0007669"/>
    <property type="project" value="UniProtKB-EC"/>
</dbReference>
<comment type="catalytic activity">
    <reaction evidence="9">
        <text>(sulfur carrier)-H + L-cysteine = (sulfur carrier)-SH + L-alanine</text>
        <dbReference type="Rhea" id="RHEA:43892"/>
        <dbReference type="Rhea" id="RHEA-COMP:14737"/>
        <dbReference type="Rhea" id="RHEA-COMP:14739"/>
        <dbReference type="ChEBI" id="CHEBI:29917"/>
        <dbReference type="ChEBI" id="CHEBI:35235"/>
        <dbReference type="ChEBI" id="CHEBI:57972"/>
        <dbReference type="ChEBI" id="CHEBI:64428"/>
        <dbReference type="EC" id="2.8.1.7"/>
    </reaction>
</comment>
<evidence type="ECO:0000256" key="3">
    <source>
        <dbReference type="ARBA" id="ARBA00012239"/>
    </source>
</evidence>
<evidence type="ECO:0000259" key="11">
    <source>
        <dbReference type="Pfam" id="PF00266"/>
    </source>
</evidence>
<keyword evidence="7" id="KW-0408">Iron</keyword>
<evidence type="ECO:0000256" key="9">
    <source>
        <dbReference type="ARBA" id="ARBA00050776"/>
    </source>
</evidence>
<proteinExistence type="inferred from homology"/>
<gene>
    <name evidence="12" type="primary">nifS</name>
    <name evidence="12" type="ORF">Thiowin_02439</name>
</gene>
<evidence type="ECO:0000256" key="1">
    <source>
        <dbReference type="ARBA" id="ARBA00001933"/>
    </source>
</evidence>
<evidence type="ECO:0000256" key="2">
    <source>
        <dbReference type="ARBA" id="ARBA00006490"/>
    </source>
</evidence>
<organism evidence="12 13">
    <name type="scientific">Thiorhodovibrio winogradskyi</name>
    <dbReference type="NCBI Taxonomy" id="77007"/>
    <lineage>
        <taxon>Bacteria</taxon>
        <taxon>Pseudomonadati</taxon>
        <taxon>Pseudomonadota</taxon>
        <taxon>Gammaproteobacteria</taxon>
        <taxon>Chromatiales</taxon>
        <taxon>Chromatiaceae</taxon>
        <taxon>Thiorhodovibrio</taxon>
    </lineage>
</organism>
<dbReference type="EMBL" id="CP121472">
    <property type="protein sequence ID" value="WPL17428.1"/>
    <property type="molecule type" value="Genomic_DNA"/>
</dbReference>
<keyword evidence="4 12" id="KW-0808">Transferase</keyword>
<reference evidence="12 13" key="1">
    <citation type="journal article" date="2023" name="Microorganisms">
        <title>Thiorhodovibrio frisius and Trv. litoralis spp. nov., Two Novel Members from a Clade of Fastidious Purple Sulfur Bacteria That Exhibit Unique Red-Shifted Light-Harvesting Capabilities.</title>
        <authorList>
            <person name="Methner A."/>
            <person name="Kuzyk S.B."/>
            <person name="Petersen J."/>
            <person name="Bauer S."/>
            <person name="Brinkmann H."/>
            <person name="Sichau K."/>
            <person name="Wanner G."/>
            <person name="Wolf J."/>
            <person name="Neumann-Schaal M."/>
            <person name="Henke P."/>
            <person name="Tank M."/>
            <person name="Sproer C."/>
            <person name="Bunk B."/>
            <person name="Overmann J."/>
        </authorList>
    </citation>
    <scope>NUCLEOTIDE SEQUENCE [LARGE SCALE GENOMIC DNA]</scope>
    <source>
        <strain evidence="12 13">DSM 6702</strain>
    </source>
</reference>
<comment type="cofactor">
    <cofactor evidence="1 10">
        <name>pyridoxal 5'-phosphate</name>
        <dbReference type="ChEBI" id="CHEBI:597326"/>
    </cofactor>
</comment>
<accession>A0ABZ0SAT2</accession>
<evidence type="ECO:0000256" key="10">
    <source>
        <dbReference type="RuleBase" id="RU004504"/>
    </source>
</evidence>
<dbReference type="PROSITE" id="PS00595">
    <property type="entry name" value="AA_TRANSFER_CLASS_5"/>
    <property type="match status" value="1"/>
</dbReference>
<keyword evidence="8" id="KW-0411">Iron-sulfur</keyword>
<comment type="similarity">
    <text evidence="2">Belongs to the class-V pyridoxal-phosphate-dependent aminotransferase family. NifS/IscS subfamily.</text>
</comment>
<dbReference type="Gene3D" id="3.40.640.10">
    <property type="entry name" value="Type I PLP-dependent aspartate aminotransferase-like (Major domain)"/>
    <property type="match status" value="1"/>
</dbReference>
<dbReference type="Gene3D" id="1.10.260.50">
    <property type="match status" value="1"/>
</dbReference>
<dbReference type="InterPro" id="IPR015424">
    <property type="entry name" value="PyrdxlP-dep_Trfase"/>
</dbReference>
<dbReference type="InterPro" id="IPR015422">
    <property type="entry name" value="PyrdxlP-dep_Trfase_small"/>
</dbReference>
<evidence type="ECO:0000256" key="6">
    <source>
        <dbReference type="ARBA" id="ARBA00022898"/>
    </source>
</evidence>
<dbReference type="InterPro" id="IPR000192">
    <property type="entry name" value="Aminotrans_V_dom"/>
</dbReference>
<dbReference type="RefSeq" id="WP_328987938.1">
    <property type="nucleotide sequence ID" value="NZ_CP121472.1"/>
</dbReference>